<keyword evidence="3 8" id="KW-0694">RNA-binding</keyword>
<dbReference type="GO" id="GO:0005737">
    <property type="term" value="C:cytoplasm"/>
    <property type="evidence" value="ECO:0007669"/>
    <property type="project" value="UniProtKB-ARBA"/>
</dbReference>
<dbReference type="GO" id="GO:0019843">
    <property type="term" value="F:rRNA binding"/>
    <property type="evidence" value="ECO:0007669"/>
    <property type="project" value="UniProtKB-UniRule"/>
</dbReference>
<gene>
    <name evidence="8" type="primary">rpsH</name>
    <name evidence="10" type="ORF">EH165_11590</name>
</gene>
<comment type="function">
    <text evidence="8">One of the primary rRNA binding proteins, it binds directly to 16S rRNA central domain where it helps coordinate assembly of the platform of the 30S subunit.</text>
</comment>
<evidence type="ECO:0000256" key="8">
    <source>
        <dbReference type="HAMAP-Rule" id="MF_01302"/>
    </source>
</evidence>
<evidence type="ECO:0000256" key="1">
    <source>
        <dbReference type="ARBA" id="ARBA00006471"/>
    </source>
</evidence>
<keyword evidence="4 8" id="KW-0689">Ribosomal protein</keyword>
<dbReference type="PANTHER" id="PTHR11758">
    <property type="entry name" value="40S RIBOSOMAL PROTEIN S15A"/>
    <property type="match status" value="1"/>
</dbReference>
<evidence type="ECO:0000256" key="4">
    <source>
        <dbReference type="ARBA" id="ARBA00022980"/>
    </source>
</evidence>
<evidence type="ECO:0000256" key="9">
    <source>
        <dbReference type="RuleBase" id="RU003660"/>
    </source>
</evidence>
<keyword evidence="11" id="KW-1185">Reference proteome</keyword>
<evidence type="ECO:0000313" key="11">
    <source>
        <dbReference type="Proteomes" id="UP000268084"/>
    </source>
</evidence>
<dbReference type="FunFam" id="3.30.1490.10:FF:000001">
    <property type="entry name" value="30S ribosomal protein S8"/>
    <property type="match status" value="1"/>
</dbReference>
<dbReference type="FunFam" id="3.30.1370.30:FF:000002">
    <property type="entry name" value="30S ribosomal protein S8"/>
    <property type="match status" value="1"/>
</dbReference>
<organism evidence="10 11">
    <name type="scientific">Nakamurella antarctica</name>
    <dbReference type="NCBI Taxonomy" id="1902245"/>
    <lineage>
        <taxon>Bacteria</taxon>
        <taxon>Bacillati</taxon>
        <taxon>Actinomycetota</taxon>
        <taxon>Actinomycetes</taxon>
        <taxon>Nakamurellales</taxon>
        <taxon>Nakamurellaceae</taxon>
        <taxon>Nakamurella</taxon>
    </lineage>
</organism>
<evidence type="ECO:0000256" key="3">
    <source>
        <dbReference type="ARBA" id="ARBA00022884"/>
    </source>
</evidence>
<dbReference type="RefSeq" id="WP_124799592.1">
    <property type="nucleotide sequence ID" value="NZ_CP034170.1"/>
</dbReference>
<evidence type="ECO:0000256" key="6">
    <source>
        <dbReference type="ARBA" id="ARBA00035258"/>
    </source>
</evidence>
<dbReference type="OrthoDB" id="9802617at2"/>
<dbReference type="PROSITE" id="PS00053">
    <property type="entry name" value="RIBOSOMAL_S8"/>
    <property type="match status" value="1"/>
</dbReference>
<dbReference type="GO" id="GO:0006412">
    <property type="term" value="P:translation"/>
    <property type="evidence" value="ECO:0007669"/>
    <property type="project" value="UniProtKB-UniRule"/>
</dbReference>
<reference evidence="10 11" key="1">
    <citation type="submission" date="2018-11" db="EMBL/GenBank/DDBJ databases">
        <authorList>
            <person name="Da X."/>
        </authorList>
    </citation>
    <scope>NUCLEOTIDE SEQUENCE [LARGE SCALE GENOMIC DNA]</scope>
    <source>
        <strain evidence="10 11">S14-144</strain>
    </source>
</reference>
<accession>A0A3G8ZW61</accession>
<dbReference type="EMBL" id="CP034170">
    <property type="protein sequence ID" value="AZI58684.1"/>
    <property type="molecule type" value="Genomic_DNA"/>
</dbReference>
<dbReference type="NCBIfam" id="NF001109">
    <property type="entry name" value="PRK00136.1"/>
    <property type="match status" value="1"/>
</dbReference>
<dbReference type="GO" id="GO:0003735">
    <property type="term" value="F:structural constituent of ribosome"/>
    <property type="evidence" value="ECO:0007669"/>
    <property type="project" value="InterPro"/>
</dbReference>
<dbReference type="Proteomes" id="UP000268084">
    <property type="component" value="Chromosome"/>
</dbReference>
<dbReference type="HAMAP" id="MF_01302_B">
    <property type="entry name" value="Ribosomal_uS8_B"/>
    <property type="match status" value="1"/>
</dbReference>
<dbReference type="InterPro" id="IPR047863">
    <property type="entry name" value="Ribosomal_uS8_CS"/>
</dbReference>
<protein>
    <recommendedName>
        <fullName evidence="6 8">Small ribosomal subunit protein uS8</fullName>
    </recommendedName>
</protein>
<keyword evidence="5 8" id="KW-0687">Ribonucleoprotein</keyword>
<reference evidence="10 11" key="2">
    <citation type="submission" date="2018-12" db="EMBL/GenBank/DDBJ databases">
        <title>Nakamurella antarcticus sp. nov., isolated from Antarctica South Shetland Islands soil.</title>
        <authorList>
            <person name="Peng F."/>
        </authorList>
    </citation>
    <scope>NUCLEOTIDE SEQUENCE [LARGE SCALE GENOMIC DNA]</scope>
    <source>
        <strain evidence="10 11">S14-144</strain>
    </source>
</reference>
<comment type="similarity">
    <text evidence="1 8 9">Belongs to the universal ribosomal protein uS8 family.</text>
</comment>
<evidence type="ECO:0000256" key="5">
    <source>
        <dbReference type="ARBA" id="ARBA00023274"/>
    </source>
</evidence>
<dbReference type="GO" id="GO:1990904">
    <property type="term" value="C:ribonucleoprotein complex"/>
    <property type="evidence" value="ECO:0007669"/>
    <property type="project" value="UniProtKB-KW"/>
</dbReference>
<dbReference type="GO" id="GO:0005840">
    <property type="term" value="C:ribosome"/>
    <property type="evidence" value="ECO:0007669"/>
    <property type="project" value="UniProtKB-KW"/>
</dbReference>
<dbReference type="Pfam" id="PF00410">
    <property type="entry name" value="Ribosomal_S8"/>
    <property type="match status" value="1"/>
</dbReference>
<comment type="subunit">
    <text evidence="7 8">Part of the 30S ribosomal subunit. Contacts proteins S5 and S12.</text>
</comment>
<proteinExistence type="inferred from homology"/>
<evidence type="ECO:0000256" key="2">
    <source>
        <dbReference type="ARBA" id="ARBA00022730"/>
    </source>
</evidence>
<evidence type="ECO:0000313" key="10">
    <source>
        <dbReference type="EMBL" id="AZI58684.1"/>
    </source>
</evidence>
<dbReference type="AlphaFoldDB" id="A0A3G8ZW61"/>
<name>A0A3G8ZW61_9ACTN</name>
<keyword evidence="2 8" id="KW-0699">rRNA-binding</keyword>
<dbReference type="InterPro" id="IPR000630">
    <property type="entry name" value="Ribosomal_uS8"/>
</dbReference>
<dbReference type="KEGG" id="nak:EH165_11590"/>
<dbReference type="SUPFAM" id="SSF56047">
    <property type="entry name" value="Ribosomal protein S8"/>
    <property type="match status" value="1"/>
</dbReference>
<sequence length="132" mass="14374">MTMTDPIADMLTRLRNANSAYHDEVSMPFSKLKGNIADILVKQGYIGSWTTEDATVGKTLKITLKYGPSRERSLAGIKRVSKPGLRIYSRSTELPKVLGGLGIAIISTSTGLMTDRQAAKQKVGGEVLAYVW</sequence>
<dbReference type="InterPro" id="IPR035987">
    <property type="entry name" value="Ribosomal_uS8_sf"/>
</dbReference>
<dbReference type="Gene3D" id="3.30.1370.30">
    <property type="match status" value="1"/>
</dbReference>
<dbReference type="Gene3D" id="3.30.1490.10">
    <property type="match status" value="1"/>
</dbReference>
<evidence type="ECO:0000256" key="7">
    <source>
        <dbReference type="ARBA" id="ARBA00046740"/>
    </source>
</evidence>